<dbReference type="OrthoDB" id="5240629at2"/>
<dbReference type="PROSITE" id="PS51257">
    <property type="entry name" value="PROKAR_LIPOPROTEIN"/>
    <property type="match status" value="1"/>
</dbReference>
<keyword evidence="4" id="KW-1185">Reference proteome</keyword>
<organism evidence="3 4">
    <name type="scientific">Krasilnikovia cinnamomea</name>
    <dbReference type="NCBI Taxonomy" id="349313"/>
    <lineage>
        <taxon>Bacteria</taxon>
        <taxon>Bacillati</taxon>
        <taxon>Actinomycetota</taxon>
        <taxon>Actinomycetes</taxon>
        <taxon>Micromonosporales</taxon>
        <taxon>Micromonosporaceae</taxon>
        <taxon>Krasilnikovia</taxon>
    </lineage>
</organism>
<keyword evidence="1" id="KW-0732">Signal</keyword>
<name>A0A4Q7ZGX6_9ACTN</name>
<feature type="domain" description="Solute-binding protein family 5" evidence="2">
    <location>
        <begin position="112"/>
        <end position="490"/>
    </location>
</feature>
<evidence type="ECO:0000313" key="4">
    <source>
        <dbReference type="Proteomes" id="UP000292564"/>
    </source>
</evidence>
<evidence type="ECO:0000313" key="3">
    <source>
        <dbReference type="EMBL" id="RZU49309.1"/>
    </source>
</evidence>
<dbReference type="Pfam" id="PF00496">
    <property type="entry name" value="SBP_bac_5"/>
    <property type="match status" value="1"/>
</dbReference>
<dbReference type="PANTHER" id="PTHR30290">
    <property type="entry name" value="PERIPLASMIC BINDING COMPONENT OF ABC TRANSPORTER"/>
    <property type="match status" value="1"/>
</dbReference>
<reference evidence="3 4" key="1">
    <citation type="submission" date="2019-02" db="EMBL/GenBank/DDBJ databases">
        <title>Sequencing the genomes of 1000 actinobacteria strains.</title>
        <authorList>
            <person name="Klenk H.-P."/>
        </authorList>
    </citation>
    <scope>NUCLEOTIDE SEQUENCE [LARGE SCALE GENOMIC DNA]</scope>
    <source>
        <strain evidence="3 4">DSM 45162</strain>
    </source>
</reference>
<feature type="signal peptide" evidence="1">
    <location>
        <begin position="1"/>
        <end position="28"/>
    </location>
</feature>
<dbReference type="AlphaFoldDB" id="A0A4Q7ZGX6"/>
<evidence type="ECO:0000256" key="1">
    <source>
        <dbReference type="SAM" id="SignalP"/>
    </source>
</evidence>
<dbReference type="Gene3D" id="3.40.190.10">
    <property type="entry name" value="Periplasmic binding protein-like II"/>
    <property type="match status" value="1"/>
</dbReference>
<dbReference type="GO" id="GO:1904680">
    <property type="term" value="F:peptide transmembrane transporter activity"/>
    <property type="evidence" value="ECO:0007669"/>
    <property type="project" value="TreeGrafter"/>
</dbReference>
<proteinExistence type="predicted"/>
<dbReference type="GO" id="GO:0042597">
    <property type="term" value="C:periplasmic space"/>
    <property type="evidence" value="ECO:0007669"/>
    <property type="project" value="UniProtKB-ARBA"/>
</dbReference>
<dbReference type="EMBL" id="SHKY01000001">
    <property type="protein sequence ID" value="RZU49309.1"/>
    <property type="molecule type" value="Genomic_DNA"/>
</dbReference>
<protein>
    <submittedName>
        <fullName evidence="3">Peptide/nickel transport system substrate-binding protein</fullName>
    </submittedName>
</protein>
<dbReference type="InterPro" id="IPR039424">
    <property type="entry name" value="SBP_5"/>
</dbReference>
<accession>A0A4Q7ZGX6</accession>
<evidence type="ECO:0000259" key="2">
    <source>
        <dbReference type="Pfam" id="PF00496"/>
    </source>
</evidence>
<sequence>MARRLNVAVAATAAVALGLTGCSSPSSNNENSGNKADTGKITQQQNALDPNAKGPAPEVPGARKGGTLQVVAQTTPNTFDPTDIYYVDSNEIGKLLFRTPTQFDIRNGKPTLVPDLTDLGTVSADKLTWTFKMQPGIKYEDGTPIKVEDLAYAIKRSFAHDIYANGPSYQMQFFKDGEKYKGPYKSGDNYSGVETQGTDTLIIHLAKPFSDLPFYMTFPMFTPIPKAKDTKQDYKNHPLATGPYMFKSYVPGTSLNLVKNPHWDANTDAARHQYLDGIDFAWGADAVKAQQAVLNSKNPKDASTISYDVLDATLIPQLNGEKKSQLVQGESPCTIVVNMDTRKIPLEVRKAIAKAYPSDQIWKVAGLNDYVAEPASTVLPPSVPGYTKYEPLPDLTGRGTGDPEGAKKLLEAAGKLGFEVSWYFDNTKPQTQQTSQVRADALTKAGFKVKPIGVATADLRAKLSNYDAPVNLGQSPSGWCSDWPSGGSWFPVLFQTHSIADGQSWGMLSDPALDKEINDVANLPADQATAKWAELDKKIMGMYVAIPRYYDKMAVLQGTNVGTTVGDPTMGMPLFTSMYLKS</sequence>
<dbReference type="CDD" id="cd08506">
    <property type="entry name" value="PBP2_clavulanate_OppA2"/>
    <property type="match status" value="1"/>
</dbReference>
<dbReference type="GO" id="GO:0015833">
    <property type="term" value="P:peptide transport"/>
    <property type="evidence" value="ECO:0007669"/>
    <property type="project" value="TreeGrafter"/>
</dbReference>
<dbReference type="Proteomes" id="UP000292564">
    <property type="component" value="Unassembled WGS sequence"/>
</dbReference>
<dbReference type="SUPFAM" id="SSF53850">
    <property type="entry name" value="Periplasmic binding protein-like II"/>
    <property type="match status" value="1"/>
</dbReference>
<dbReference type="PANTHER" id="PTHR30290:SF83">
    <property type="entry name" value="ABC TRANSPORTER SUBSTRATE-BINDING PROTEIN"/>
    <property type="match status" value="1"/>
</dbReference>
<dbReference type="Gene3D" id="3.10.105.10">
    <property type="entry name" value="Dipeptide-binding Protein, Domain 3"/>
    <property type="match status" value="1"/>
</dbReference>
<dbReference type="InterPro" id="IPR030678">
    <property type="entry name" value="Peptide/Ni-bd"/>
</dbReference>
<gene>
    <name evidence="3" type="ORF">EV385_1051</name>
</gene>
<dbReference type="InterPro" id="IPR000914">
    <property type="entry name" value="SBP_5_dom"/>
</dbReference>
<dbReference type="GO" id="GO:0043190">
    <property type="term" value="C:ATP-binding cassette (ABC) transporter complex"/>
    <property type="evidence" value="ECO:0007669"/>
    <property type="project" value="InterPro"/>
</dbReference>
<feature type="chain" id="PRO_5038539201" evidence="1">
    <location>
        <begin position="29"/>
        <end position="582"/>
    </location>
</feature>
<dbReference type="RefSeq" id="WP_130508412.1">
    <property type="nucleotide sequence ID" value="NZ_SHKY01000001.1"/>
</dbReference>
<dbReference type="PIRSF" id="PIRSF002741">
    <property type="entry name" value="MppA"/>
    <property type="match status" value="1"/>
</dbReference>
<comment type="caution">
    <text evidence="3">The sequence shown here is derived from an EMBL/GenBank/DDBJ whole genome shotgun (WGS) entry which is preliminary data.</text>
</comment>